<sequence>MASCRPNSGLLSLLTPRSRAYYNSGYQIFGSIKFLIGRSYLHQTRLCLQPGSSSNQLATTDGSPKLSEEQNRALTIVLQGANLFITGRAGTGKSFLLKKIIEELKTREIPVAVTAASSLAALDIGGTPLFHFTEAQTEAQIKKLIARWREIPDYRTKWCEPKVLIIDEISMVEGPYFDALDSLLRKTRKDKTRFGGIQIIAAGDFFQLPPEPITSATPLFAFESERWESTFLDKIELTQTFRQSQPTMIHLLEDVRTGKISEISEKLLKSLERPVKIGDKIDPVELQPLQVRANDINQMQLRNTKTESILYSARDRIVAADGTIVSKRMIKEESELLDGMIPETAELKVGMQVMCVRDMLPGLVENGSLGRVVDFLGIKEITKNPPPARLLITDDQLTAKGIPAKIYEILACQPHEWPVVHFENGIKALIHPVQFSMPHDVIKRTTLLRLQLPLVPAKAASVCSSPVEQYQVQD</sequence>
<dbReference type="InterPro" id="IPR010285">
    <property type="entry name" value="DNA_helicase_pif1-like_DEAD"/>
</dbReference>
<dbReference type="OrthoDB" id="432234at2759"/>
<comment type="catalytic activity">
    <reaction evidence="1">
        <text>ATP + H2O = ADP + phosphate + H(+)</text>
        <dbReference type="Rhea" id="RHEA:13065"/>
        <dbReference type="ChEBI" id="CHEBI:15377"/>
        <dbReference type="ChEBI" id="CHEBI:15378"/>
        <dbReference type="ChEBI" id="CHEBI:30616"/>
        <dbReference type="ChEBI" id="CHEBI:43474"/>
        <dbReference type="ChEBI" id="CHEBI:456216"/>
        <dbReference type="EC" id="5.6.2.3"/>
    </reaction>
</comment>
<keyword evidence="1" id="KW-0547">Nucleotide-binding</keyword>
<proteinExistence type="inferred from homology"/>
<evidence type="ECO:0000259" key="2">
    <source>
        <dbReference type="SMART" id="SM00382"/>
    </source>
</evidence>
<keyword evidence="1" id="KW-0378">Hydrolase</keyword>
<keyword evidence="1" id="KW-0233">DNA recombination</keyword>
<dbReference type="Gene3D" id="3.40.50.300">
    <property type="entry name" value="P-loop containing nucleotide triphosphate hydrolases"/>
    <property type="match status" value="1"/>
</dbReference>
<keyword evidence="1" id="KW-0227">DNA damage</keyword>
<evidence type="ECO:0000313" key="4">
    <source>
        <dbReference type="Proteomes" id="UP000383932"/>
    </source>
</evidence>
<dbReference type="Proteomes" id="UP000383932">
    <property type="component" value="Unassembled WGS sequence"/>
</dbReference>
<name>A0A5N5QA38_9AGAM</name>
<keyword evidence="4" id="KW-1185">Reference proteome</keyword>
<dbReference type="GO" id="GO:0006281">
    <property type="term" value="P:DNA repair"/>
    <property type="evidence" value="ECO:0007669"/>
    <property type="project" value="UniProtKB-KW"/>
</dbReference>
<dbReference type="GO" id="GO:0016887">
    <property type="term" value="F:ATP hydrolysis activity"/>
    <property type="evidence" value="ECO:0007669"/>
    <property type="project" value="RHEA"/>
</dbReference>
<dbReference type="InterPro" id="IPR003593">
    <property type="entry name" value="AAA+_ATPase"/>
</dbReference>
<dbReference type="InterPro" id="IPR051055">
    <property type="entry name" value="PIF1_helicase"/>
</dbReference>
<keyword evidence="1" id="KW-0067">ATP-binding</keyword>
<dbReference type="PANTHER" id="PTHR47642">
    <property type="entry name" value="ATP-DEPENDENT DNA HELICASE"/>
    <property type="match status" value="1"/>
</dbReference>
<dbReference type="EMBL" id="SSOP01000404">
    <property type="protein sequence ID" value="KAB5588632.1"/>
    <property type="molecule type" value="Genomic_DNA"/>
</dbReference>
<dbReference type="SMART" id="SM00382">
    <property type="entry name" value="AAA"/>
    <property type="match status" value="1"/>
</dbReference>
<dbReference type="EC" id="5.6.2.3" evidence="1"/>
<keyword evidence="1 3" id="KW-0347">Helicase</keyword>
<evidence type="ECO:0000256" key="1">
    <source>
        <dbReference type="RuleBase" id="RU363044"/>
    </source>
</evidence>
<evidence type="ECO:0000313" key="3">
    <source>
        <dbReference type="EMBL" id="KAB5588632.1"/>
    </source>
</evidence>
<dbReference type="PANTHER" id="PTHR47642:SF5">
    <property type="entry name" value="ATP-DEPENDENT DNA HELICASE"/>
    <property type="match status" value="1"/>
</dbReference>
<gene>
    <name evidence="3" type="ORF">CTheo_7926</name>
</gene>
<feature type="domain" description="AAA+ ATPase" evidence="2">
    <location>
        <begin position="79"/>
        <end position="226"/>
    </location>
</feature>
<dbReference type="SUPFAM" id="SSF52540">
    <property type="entry name" value="P-loop containing nucleoside triphosphate hydrolases"/>
    <property type="match status" value="2"/>
</dbReference>
<comment type="similarity">
    <text evidence="1">Belongs to the helicase family.</text>
</comment>
<reference evidence="3 4" key="1">
    <citation type="journal article" date="2019" name="Fungal Biol. Biotechnol.">
        <title>Draft genome sequence of fastidious pathogen Ceratobasidium theobromae, which causes vascular-streak dieback in Theobroma cacao.</title>
        <authorList>
            <person name="Ali S.S."/>
            <person name="Asman A."/>
            <person name="Shao J."/>
            <person name="Firmansyah A.P."/>
            <person name="Susilo A.W."/>
            <person name="Rosmana A."/>
            <person name="McMahon P."/>
            <person name="Junaid M."/>
            <person name="Guest D."/>
            <person name="Kheng T.Y."/>
            <person name="Meinhardt L.W."/>
            <person name="Bailey B.A."/>
        </authorList>
    </citation>
    <scope>NUCLEOTIDE SEQUENCE [LARGE SCALE GENOMIC DNA]</scope>
    <source>
        <strain evidence="3 4">CT2</strain>
    </source>
</reference>
<comment type="caution">
    <text evidence="3">The sequence shown here is derived from an EMBL/GenBank/DDBJ whole genome shotgun (WGS) entry which is preliminary data.</text>
</comment>
<dbReference type="AlphaFoldDB" id="A0A5N5QA38"/>
<accession>A0A5N5QA38</accession>
<keyword evidence="1" id="KW-0234">DNA repair</keyword>
<dbReference type="GO" id="GO:0000723">
    <property type="term" value="P:telomere maintenance"/>
    <property type="evidence" value="ECO:0007669"/>
    <property type="project" value="InterPro"/>
</dbReference>
<protein>
    <recommendedName>
        <fullName evidence="1">ATP-dependent DNA helicase</fullName>
        <ecNumber evidence="1">5.6.2.3</ecNumber>
    </recommendedName>
</protein>
<dbReference type="InterPro" id="IPR027417">
    <property type="entry name" value="P-loop_NTPase"/>
</dbReference>
<dbReference type="GO" id="GO:0006310">
    <property type="term" value="P:DNA recombination"/>
    <property type="evidence" value="ECO:0007669"/>
    <property type="project" value="UniProtKB-KW"/>
</dbReference>
<dbReference type="Pfam" id="PF05970">
    <property type="entry name" value="PIF1"/>
    <property type="match status" value="1"/>
</dbReference>
<dbReference type="GO" id="GO:0005524">
    <property type="term" value="F:ATP binding"/>
    <property type="evidence" value="ECO:0007669"/>
    <property type="project" value="UniProtKB-KW"/>
</dbReference>
<dbReference type="GO" id="GO:0043139">
    <property type="term" value="F:5'-3' DNA helicase activity"/>
    <property type="evidence" value="ECO:0007669"/>
    <property type="project" value="UniProtKB-EC"/>
</dbReference>
<organism evidence="3 4">
    <name type="scientific">Ceratobasidium theobromae</name>
    <dbReference type="NCBI Taxonomy" id="1582974"/>
    <lineage>
        <taxon>Eukaryota</taxon>
        <taxon>Fungi</taxon>
        <taxon>Dikarya</taxon>
        <taxon>Basidiomycota</taxon>
        <taxon>Agaricomycotina</taxon>
        <taxon>Agaricomycetes</taxon>
        <taxon>Cantharellales</taxon>
        <taxon>Ceratobasidiaceae</taxon>
        <taxon>Ceratobasidium</taxon>
    </lineage>
</organism>
<comment type="cofactor">
    <cofactor evidence="1">
        <name>Mg(2+)</name>
        <dbReference type="ChEBI" id="CHEBI:18420"/>
    </cofactor>
</comment>